<feature type="region of interest" description="Disordered" evidence="1">
    <location>
        <begin position="637"/>
        <end position="671"/>
    </location>
</feature>
<dbReference type="HOGENOM" id="CLU_025175_0_0_1"/>
<feature type="compositionally biased region" description="Basic and acidic residues" evidence="1">
    <location>
        <begin position="637"/>
        <end position="653"/>
    </location>
</feature>
<evidence type="ECO:0000256" key="1">
    <source>
        <dbReference type="SAM" id="MobiDB-lite"/>
    </source>
</evidence>
<reference evidence="4" key="2">
    <citation type="submission" date="2010-04" db="EMBL/GenBank/DDBJ databases">
        <authorList>
            <person name="Buell R."/>
            <person name="Hamilton J."/>
            <person name="Hostetler J."/>
        </authorList>
    </citation>
    <scope>NUCLEOTIDE SEQUENCE [LARGE SCALE GENOMIC DNA]</scope>
    <source>
        <strain evidence="4">DAOM:BR144</strain>
    </source>
</reference>
<dbReference type="GO" id="GO:0006396">
    <property type="term" value="P:RNA processing"/>
    <property type="evidence" value="ECO:0007669"/>
    <property type="project" value="InterPro"/>
</dbReference>
<dbReference type="OMA" id="HCHFTER"/>
<evidence type="ECO:0000313" key="4">
    <source>
        <dbReference type="Proteomes" id="UP000019132"/>
    </source>
</evidence>
<dbReference type="SUPFAM" id="SSF82708">
    <property type="entry name" value="R3H domain"/>
    <property type="match status" value="1"/>
</dbReference>
<dbReference type="Pfam" id="PF00636">
    <property type="entry name" value="Ribonuclease_3"/>
    <property type="match status" value="1"/>
</dbReference>
<dbReference type="AlphaFoldDB" id="K3X5W5"/>
<dbReference type="Proteomes" id="UP000019132">
    <property type="component" value="Unassembled WGS sequence"/>
</dbReference>
<dbReference type="SUPFAM" id="SSF69065">
    <property type="entry name" value="RNase III domain-like"/>
    <property type="match status" value="1"/>
</dbReference>
<dbReference type="GO" id="GO:0004525">
    <property type="term" value="F:ribonuclease III activity"/>
    <property type="evidence" value="ECO:0007669"/>
    <property type="project" value="InterPro"/>
</dbReference>
<proteinExistence type="predicted"/>
<dbReference type="InterPro" id="IPR036389">
    <property type="entry name" value="RNase_III_sf"/>
</dbReference>
<dbReference type="InterPro" id="IPR036867">
    <property type="entry name" value="R3H_dom_sf"/>
</dbReference>
<dbReference type="EMBL" id="GL376612">
    <property type="status" value="NOT_ANNOTATED_CDS"/>
    <property type="molecule type" value="Genomic_DNA"/>
</dbReference>
<dbReference type="Gene3D" id="1.10.1520.10">
    <property type="entry name" value="Ribonuclease III domain"/>
    <property type="match status" value="1"/>
</dbReference>
<reference evidence="3" key="3">
    <citation type="submission" date="2015-02" db="UniProtKB">
        <authorList>
            <consortium name="EnsemblProtists"/>
        </authorList>
    </citation>
    <scope>IDENTIFICATION</scope>
    <source>
        <strain evidence="3">DAOM BR144</strain>
    </source>
</reference>
<evidence type="ECO:0000313" key="3">
    <source>
        <dbReference type="EnsemblProtists" id="PYU1_T012614"/>
    </source>
</evidence>
<accession>K3X5W5</accession>
<dbReference type="InterPro" id="IPR000999">
    <property type="entry name" value="RNase_III_dom"/>
</dbReference>
<feature type="compositionally biased region" description="Basic residues" evidence="1">
    <location>
        <begin position="14"/>
        <end position="25"/>
    </location>
</feature>
<reference evidence="4" key="1">
    <citation type="journal article" date="2010" name="Genome Biol.">
        <title>Genome sequence of the necrotrophic plant pathogen Pythium ultimum reveals original pathogenicity mechanisms and effector repertoire.</title>
        <authorList>
            <person name="Levesque C.A."/>
            <person name="Brouwer H."/>
            <person name="Cano L."/>
            <person name="Hamilton J.P."/>
            <person name="Holt C."/>
            <person name="Huitema E."/>
            <person name="Raffaele S."/>
            <person name="Robideau G.P."/>
            <person name="Thines M."/>
            <person name="Win J."/>
            <person name="Zerillo M.M."/>
            <person name="Beakes G.W."/>
            <person name="Boore J.L."/>
            <person name="Busam D."/>
            <person name="Dumas B."/>
            <person name="Ferriera S."/>
            <person name="Fuerstenberg S.I."/>
            <person name="Gachon C.M."/>
            <person name="Gaulin E."/>
            <person name="Govers F."/>
            <person name="Grenville-Briggs L."/>
            <person name="Horner N."/>
            <person name="Hostetler J."/>
            <person name="Jiang R.H."/>
            <person name="Johnson J."/>
            <person name="Krajaejun T."/>
            <person name="Lin H."/>
            <person name="Meijer H.J."/>
            <person name="Moore B."/>
            <person name="Morris P."/>
            <person name="Phuntmart V."/>
            <person name="Puiu D."/>
            <person name="Shetty J."/>
            <person name="Stajich J.E."/>
            <person name="Tripathy S."/>
            <person name="Wawra S."/>
            <person name="van West P."/>
            <person name="Whitty B.R."/>
            <person name="Coutinho P.M."/>
            <person name="Henrissat B."/>
            <person name="Martin F."/>
            <person name="Thomas P.D."/>
            <person name="Tyler B.M."/>
            <person name="De Vries R.P."/>
            <person name="Kamoun S."/>
            <person name="Yandell M."/>
            <person name="Tisserat N."/>
            <person name="Buell C.R."/>
        </authorList>
    </citation>
    <scope>NUCLEOTIDE SEQUENCE</scope>
    <source>
        <strain evidence="4">DAOM:BR144</strain>
    </source>
</reference>
<feature type="compositionally biased region" description="Acidic residues" evidence="1">
    <location>
        <begin position="69"/>
        <end position="79"/>
    </location>
</feature>
<organism evidence="3 4">
    <name type="scientific">Globisporangium ultimum (strain ATCC 200006 / CBS 805.95 / DAOM BR144)</name>
    <name type="common">Pythium ultimum</name>
    <dbReference type="NCBI Taxonomy" id="431595"/>
    <lineage>
        <taxon>Eukaryota</taxon>
        <taxon>Sar</taxon>
        <taxon>Stramenopiles</taxon>
        <taxon>Oomycota</taxon>
        <taxon>Peronosporomycetes</taxon>
        <taxon>Pythiales</taxon>
        <taxon>Pythiaceae</taxon>
        <taxon>Globisporangium</taxon>
    </lineage>
</organism>
<dbReference type="VEuPathDB" id="FungiDB:PYU1_G012588"/>
<name>K3X5W5_GLOUD</name>
<keyword evidence="4" id="KW-1185">Reference proteome</keyword>
<feature type="region of interest" description="Disordered" evidence="1">
    <location>
        <begin position="1"/>
        <end position="94"/>
    </location>
</feature>
<dbReference type="GO" id="GO:0003676">
    <property type="term" value="F:nucleic acid binding"/>
    <property type="evidence" value="ECO:0007669"/>
    <property type="project" value="InterPro"/>
</dbReference>
<dbReference type="InParanoid" id="K3X5W5"/>
<dbReference type="EnsemblProtists" id="PYU1_T012614">
    <property type="protein sequence ID" value="PYU1_T012614"/>
    <property type="gene ID" value="PYU1_G012588"/>
</dbReference>
<dbReference type="eggNOG" id="ENOG502QUUB">
    <property type="taxonomic scope" value="Eukaryota"/>
</dbReference>
<sequence length="795" mass="88569">MGGGRASTVDTRSKWSRRVRSKQLKYAKAPASTTHFPKVRPQRSAAHEATISAQKAAASRAKKRRQANGDDDEFDDEESGVSRRKRRRAYSESSDPFNGASFLDVIDDFHAILASTGASPTAMHGSSSHAAFAEVYEWIGDAVLGELVGRCLLSQFHHAPLSARVFRNLRLAVVTNRNLAQVYEKMGYERRHPRRGVCGVFATQTQQQSHAAASRDPRKKLKEKADVVEAVVGELMVRLDRQSNDTRVCTQYRNHLDALLATMLHVHFGDRTRARQVGGTAGPLSVSFNPFSCLPEEQLDEETGELVVHEGSFEDEFEAAVHDPSREQELQEKSFVDLIEECKESAKDGLGGSHHAFVDVASLVENGGNDDSSELASTLLRDTHRAMQQLGEHHVLRLSKEIFEVFKIYGMTVLAERVSLALAQPHLDRASSLQRSKLETTPALLTRQRQRVLSVINLAQCGILLGVASEPIFFDTTGGLGSERDETAQRVAEERLRANTLRAFVGFHSALATTSAAVKSRSSALVNKICLFLQAKALGSDQVKDEPLEKKAANPFIPGALLVTRRECSIPEREPLVSLMRSVGEAKVFMNSATCAALHLRGERPVMPNGNSNPSFLLRQCDSEEVEDLFETLAKDQEREKRMAQDKEREEKHNKKKKNQKSKATNESSGPALATNLSRFLHRRFLFCLEEIVILFAQRQTEACRASITKFQGDLEPCSGEFFRKWEVSTSTLTLAMRDSFYRLLLHDICQFHAVVSSSKNTRDGTRVTQLRLPMHYSWAKNVARRITTEEAATG</sequence>
<evidence type="ECO:0000259" key="2">
    <source>
        <dbReference type="Pfam" id="PF00636"/>
    </source>
</evidence>
<protein>
    <recommendedName>
        <fullName evidence="2">RNase III domain-containing protein</fullName>
    </recommendedName>
</protein>
<feature type="domain" description="RNase III" evidence="2">
    <location>
        <begin position="134"/>
        <end position="235"/>
    </location>
</feature>